<reference evidence="3 4" key="1">
    <citation type="submission" date="2024-01" db="EMBL/GenBank/DDBJ databases">
        <title>Comparative genomics of Cryptococcus and Kwoniella reveals pathogenesis evolution and contrasting modes of karyotype evolution via chromosome fusion or intercentromeric recombination.</title>
        <authorList>
            <person name="Coelho M.A."/>
            <person name="David-Palma M."/>
            <person name="Shea T."/>
            <person name="Bowers K."/>
            <person name="McGinley-Smith S."/>
            <person name="Mohammad A.W."/>
            <person name="Gnirke A."/>
            <person name="Yurkov A.M."/>
            <person name="Nowrousian M."/>
            <person name="Sun S."/>
            <person name="Cuomo C.A."/>
            <person name="Heitman J."/>
        </authorList>
    </citation>
    <scope>NUCLEOTIDE SEQUENCE [LARGE SCALE GENOMIC DNA]</scope>
    <source>
        <strain evidence="3 4">7685027</strain>
    </source>
</reference>
<comment type="PTM">
    <text evidence="1">Topaquinone (TPQ) is generated by copper-dependent autoxidation of a specific tyrosyl residue.</text>
</comment>
<dbReference type="PANTHER" id="PTHR10638">
    <property type="entry name" value="COPPER AMINE OXIDASE"/>
    <property type="match status" value="1"/>
</dbReference>
<comment type="cofactor">
    <cofactor evidence="1">
        <name>Cu cation</name>
        <dbReference type="ChEBI" id="CHEBI:23378"/>
    </cofactor>
    <text evidence="1">Contains 1 topaquinone per subunit.</text>
</comment>
<keyword evidence="1" id="KW-0560">Oxidoreductase</keyword>
<dbReference type="SUPFAM" id="SSF49998">
    <property type="entry name" value="Amine oxidase catalytic domain"/>
    <property type="match status" value="1"/>
</dbReference>
<dbReference type="GeneID" id="89989445"/>
<dbReference type="Pfam" id="PF01179">
    <property type="entry name" value="Cu_amine_oxid"/>
    <property type="match status" value="1"/>
</dbReference>
<proteinExistence type="inferred from homology"/>
<dbReference type="InterPro" id="IPR015798">
    <property type="entry name" value="Cu_amine_oxidase_C"/>
</dbReference>
<sequence length="145" mass="17072">MRIKMNWSHNGQEQVVIVNKVAPNKYGEPKSYKIMPSRGGSGMHLTITNSSNLFNSQGFVTHQYYVLKRKDTELRVSNAWNDYDTEHPMIDFSKYFDGEDIEQEDIVMYFNSDMHHVPQHWGLAQYCLFYRPKWHDDPPSQLPSL</sequence>
<evidence type="ECO:0000256" key="1">
    <source>
        <dbReference type="RuleBase" id="RU000672"/>
    </source>
</evidence>
<dbReference type="EMBL" id="CP143809">
    <property type="protein sequence ID" value="WVO21364.1"/>
    <property type="molecule type" value="Genomic_DNA"/>
</dbReference>
<accession>A0ABZ2ASY4</accession>
<dbReference type="RefSeq" id="XP_064720603.1">
    <property type="nucleotide sequence ID" value="XM_064864531.1"/>
</dbReference>
<name>A0ABZ2ASY4_9TREE</name>
<keyword evidence="1" id="KW-0479">Metal-binding</keyword>
<comment type="similarity">
    <text evidence="1">Belongs to the copper/topaquinone oxidase family.</text>
</comment>
<organism evidence="3 4">
    <name type="scientific">Cryptococcus decagattii</name>
    <dbReference type="NCBI Taxonomy" id="1859122"/>
    <lineage>
        <taxon>Eukaryota</taxon>
        <taxon>Fungi</taxon>
        <taxon>Dikarya</taxon>
        <taxon>Basidiomycota</taxon>
        <taxon>Agaricomycotina</taxon>
        <taxon>Tremellomycetes</taxon>
        <taxon>Tremellales</taxon>
        <taxon>Cryptococcaceae</taxon>
        <taxon>Cryptococcus</taxon>
        <taxon>Cryptococcus gattii species complex</taxon>
    </lineage>
</organism>
<evidence type="ECO:0000259" key="2">
    <source>
        <dbReference type="Pfam" id="PF01179"/>
    </source>
</evidence>
<dbReference type="EC" id="1.4.3.-" evidence="1"/>
<gene>
    <name evidence="3" type="ORF">IAS62_002672</name>
</gene>
<dbReference type="PANTHER" id="PTHR10638:SF20">
    <property type="entry name" value="AMINE OXIDASE"/>
    <property type="match status" value="1"/>
</dbReference>
<keyword evidence="1" id="KW-0801">TPQ</keyword>
<feature type="domain" description="Copper amine oxidase catalytic" evidence="2">
    <location>
        <begin position="4"/>
        <end position="119"/>
    </location>
</feature>
<dbReference type="InterPro" id="IPR036460">
    <property type="entry name" value="Cu_amine_oxidase_C_sf"/>
</dbReference>
<evidence type="ECO:0000313" key="4">
    <source>
        <dbReference type="Proteomes" id="UP001432216"/>
    </source>
</evidence>
<dbReference type="Proteomes" id="UP001432216">
    <property type="component" value="Chromosome 4"/>
</dbReference>
<dbReference type="Gene3D" id="2.70.98.20">
    <property type="entry name" value="Copper amine oxidase, catalytic domain"/>
    <property type="match status" value="1"/>
</dbReference>
<dbReference type="InterPro" id="IPR000269">
    <property type="entry name" value="Cu_amine_oxidase"/>
</dbReference>
<protein>
    <recommendedName>
        <fullName evidence="1">Amine oxidase</fullName>
        <ecNumber evidence="1">1.4.3.-</ecNumber>
    </recommendedName>
</protein>
<evidence type="ECO:0000313" key="3">
    <source>
        <dbReference type="EMBL" id="WVO21364.1"/>
    </source>
</evidence>
<keyword evidence="1" id="KW-0186">Copper</keyword>
<keyword evidence="4" id="KW-1185">Reference proteome</keyword>